<dbReference type="InterPro" id="IPR010496">
    <property type="entry name" value="AL/BT2_dom"/>
</dbReference>
<dbReference type="EMBL" id="JABMCI010000065">
    <property type="protein sequence ID" value="NUU17934.1"/>
    <property type="molecule type" value="Genomic_DNA"/>
</dbReference>
<protein>
    <recommendedName>
        <fullName evidence="2">3-keto-alpha-glucoside-1,2-lyase/3-keto-2-hydroxy-glucal hydratase domain-containing protein</fullName>
    </recommendedName>
</protein>
<dbReference type="RefSeq" id="WP_175347883.1">
    <property type="nucleotide sequence ID" value="NZ_JABMCI010000065.1"/>
</dbReference>
<feature type="signal peptide" evidence="1">
    <location>
        <begin position="1"/>
        <end position="19"/>
    </location>
</feature>
<reference evidence="3 4" key="1">
    <citation type="submission" date="2020-05" db="EMBL/GenBank/DDBJ databases">
        <title>Genome Sequencing of Type Strains.</title>
        <authorList>
            <person name="Lemaire J.F."/>
            <person name="Inderbitzin P."/>
            <person name="Gregorio O.A."/>
            <person name="Collins S.B."/>
            <person name="Wespe N."/>
            <person name="Knight-Connoni V."/>
        </authorList>
    </citation>
    <scope>NUCLEOTIDE SEQUENCE [LARGE SCALE GENOMIC DNA]</scope>
    <source>
        <strain evidence="3 4">ATCC 25174</strain>
    </source>
</reference>
<keyword evidence="1" id="KW-0732">Signal</keyword>
<organism evidence="3 4">
    <name type="scientific">Cellulomonas humilata</name>
    <dbReference type="NCBI Taxonomy" id="144055"/>
    <lineage>
        <taxon>Bacteria</taxon>
        <taxon>Bacillati</taxon>
        <taxon>Actinomycetota</taxon>
        <taxon>Actinomycetes</taxon>
        <taxon>Micrococcales</taxon>
        <taxon>Cellulomonadaceae</taxon>
        <taxon>Cellulomonas</taxon>
    </lineage>
</organism>
<keyword evidence="4" id="KW-1185">Reference proteome</keyword>
<feature type="chain" id="PRO_5031333336" description="3-keto-alpha-glucoside-1,2-lyase/3-keto-2-hydroxy-glucal hydratase domain-containing protein" evidence="1">
    <location>
        <begin position="20"/>
        <end position="233"/>
    </location>
</feature>
<evidence type="ECO:0000259" key="2">
    <source>
        <dbReference type="Pfam" id="PF06439"/>
    </source>
</evidence>
<evidence type="ECO:0000313" key="3">
    <source>
        <dbReference type="EMBL" id="NUU17934.1"/>
    </source>
</evidence>
<gene>
    <name evidence="3" type="ORF">HP550_11805</name>
</gene>
<dbReference type="Gene3D" id="2.60.120.560">
    <property type="entry name" value="Exo-inulinase, domain 1"/>
    <property type="match status" value="1"/>
</dbReference>
<dbReference type="Pfam" id="PF06439">
    <property type="entry name" value="3keto-disac_hyd"/>
    <property type="match status" value="1"/>
</dbReference>
<sequence>MLAALVLIAMAGTAQIATAGPVGGDGRAGQSRSALFQDYFTTPGSDWTFVKRAGQIAQGRLVIDGDYLPGAIDRDGTAVTHVGDRAWRNYTFSATYDTENVGGGQPGVHMAFFFFRVQDATPGSEDYYRVELWDPGQESPKGGGGMLPDGLLLIERYDNGVPTYLADIEHVATVTGGNAVEIRVNGAHIEIRTNGVLVASVKDPAPLRHGGVGVGQIWENNGTFDDVRVTRTF</sequence>
<dbReference type="AlphaFoldDB" id="A0A7Y6DYF1"/>
<accession>A0A7Y6DYF1</accession>
<feature type="domain" description="3-keto-alpha-glucoside-1,2-lyase/3-keto-2-hydroxy-glucal hydratase" evidence="2">
    <location>
        <begin position="56"/>
        <end position="228"/>
    </location>
</feature>
<proteinExistence type="predicted"/>
<evidence type="ECO:0000256" key="1">
    <source>
        <dbReference type="SAM" id="SignalP"/>
    </source>
</evidence>
<dbReference type="GO" id="GO:0016787">
    <property type="term" value="F:hydrolase activity"/>
    <property type="evidence" value="ECO:0007669"/>
    <property type="project" value="InterPro"/>
</dbReference>
<comment type="caution">
    <text evidence="3">The sequence shown here is derived from an EMBL/GenBank/DDBJ whole genome shotgun (WGS) entry which is preliminary data.</text>
</comment>
<name>A0A7Y6DYF1_9CELL</name>
<evidence type="ECO:0000313" key="4">
    <source>
        <dbReference type="Proteomes" id="UP000565724"/>
    </source>
</evidence>
<dbReference type="Proteomes" id="UP000565724">
    <property type="component" value="Unassembled WGS sequence"/>
</dbReference>